<gene>
    <name evidence="2" type="ORF">FNV43_RR16986</name>
</gene>
<evidence type="ECO:0000256" key="1">
    <source>
        <dbReference type="SAM" id="MobiDB-lite"/>
    </source>
</evidence>
<dbReference type="AlphaFoldDB" id="A0A8K0GZV0"/>
<name>A0A8K0GZV0_9ROSA</name>
<evidence type="ECO:0000313" key="2">
    <source>
        <dbReference type="EMBL" id="KAF3443065.1"/>
    </source>
</evidence>
<keyword evidence="3" id="KW-1185">Reference proteome</keyword>
<feature type="compositionally biased region" description="Acidic residues" evidence="1">
    <location>
        <begin position="95"/>
        <end position="115"/>
    </location>
</feature>
<protein>
    <recommendedName>
        <fullName evidence="4">Retrotransposon gag domain-containing protein</fullName>
    </recommendedName>
</protein>
<organism evidence="2 3">
    <name type="scientific">Rhamnella rubrinervis</name>
    <dbReference type="NCBI Taxonomy" id="2594499"/>
    <lineage>
        <taxon>Eukaryota</taxon>
        <taxon>Viridiplantae</taxon>
        <taxon>Streptophyta</taxon>
        <taxon>Embryophyta</taxon>
        <taxon>Tracheophyta</taxon>
        <taxon>Spermatophyta</taxon>
        <taxon>Magnoliopsida</taxon>
        <taxon>eudicotyledons</taxon>
        <taxon>Gunneridae</taxon>
        <taxon>Pentapetalae</taxon>
        <taxon>rosids</taxon>
        <taxon>fabids</taxon>
        <taxon>Rosales</taxon>
        <taxon>Rhamnaceae</taxon>
        <taxon>rhamnoid group</taxon>
        <taxon>Rhamneae</taxon>
        <taxon>Rhamnella</taxon>
    </lineage>
</organism>
<sequence>MMIAKAWLVNLQTWKKGKSKTSQLDLTKRDASIVEQVTTLVATPTGEPVTKPRSFGMIFRKDVSYSLGLAGNNEIAGGIGGWSTTIVAASREEDLKEDPEEYLEENSDEDPEESSMDSNEFVAYGYSPKPVDSEDFDPPEFKGSMNPLATEIKLEEKEAEFLSMKQSNLSLIEYKRKFDILSHYAPHLVDTKECKAQRFKKRLQLELYNTVALFQFITYSKILQRVQLIAKDPT</sequence>
<evidence type="ECO:0000313" key="3">
    <source>
        <dbReference type="Proteomes" id="UP000796880"/>
    </source>
</evidence>
<comment type="caution">
    <text evidence="2">The sequence shown here is derived from an EMBL/GenBank/DDBJ whole genome shotgun (WGS) entry which is preliminary data.</text>
</comment>
<proteinExistence type="predicted"/>
<feature type="region of interest" description="Disordered" evidence="1">
    <location>
        <begin position="92"/>
        <end position="118"/>
    </location>
</feature>
<evidence type="ECO:0008006" key="4">
    <source>
        <dbReference type="Google" id="ProtNLM"/>
    </source>
</evidence>
<reference evidence="2" key="1">
    <citation type="submission" date="2020-03" db="EMBL/GenBank/DDBJ databases">
        <title>A high-quality chromosome-level genome assembly of a woody plant with both climbing and erect habits, Rhamnella rubrinervis.</title>
        <authorList>
            <person name="Lu Z."/>
            <person name="Yang Y."/>
            <person name="Zhu X."/>
            <person name="Sun Y."/>
        </authorList>
    </citation>
    <scope>NUCLEOTIDE SEQUENCE</scope>
    <source>
        <strain evidence="2">BYM</strain>
        <tissue evidence="2">Leaf</tissue>
    </source>
</reference>
<dbReference type="EMBL" id="VOIH02000007">
    <property type="protein sequence ID" value="KAF3443065.1"/>
    <property type="molecule type" value="Genomic_DNA"/>
</dbReference>
<dbReference type="Proteomes" id="UP000796880">
    <property type="component" value="Unassembled WGS sequence"/>
</dbReference>
<accession>A0A8K0GZV0</accession>